<keyword evidence="1" id="KW-1133">Transmembrane helix</keyword>
<protein>
    <submittedName>
        <fullName evidence="2">Uncharacterized protein</fullName>
    </submittedName>
</protein>
<keyword evidence="1" id="KW-0472">Membrane</keyword>
<proteinExistence type="predicted"/>
<organism evidence="2 3">
    <name type="scientific">Zonotrichia albicollis</name>
    <name type="common">White-throated sparrow</name>
    <name type="synonym">Fringilla albicollis</name>
    <dbReference type="NCBI Taxonomy" id="44394"/>
    <lineage>
        <taxon>Eukaryota</taxon>
        <taxon>Metazoa</taxon>
        <taxon>Chordata</taxon>
        <taxon>Craniata</taxon>
        <taxon>Vertebrata</taxon>
        <taxon>Euteleostomi</taxon>
        <taxon>Archelosauria</taxon>
        <taxon>Archosauria</taxon>
        <taxon>Dinosauria</taxon>
        <taxon>Saurischia</taxon>
        <taxon>Theropoda</taxon>
        <taxon>Coelurosauria</taxon>
        <taxon>Aves</taxon>
        <taxon>Neognathae</taxon>
        <taxon>Neoaves</taxon>
        <taxon>Telluraves</taxon>
        <taxon>Australaves</taxon>
        <taxon>Passeriformes</taxon>
        <taxon>Passerellidae</taxon>
        <taxon>Zonotrichia</taxon>
    </lineage>
</organism>
<keyword evidence="3" id="KW-1185">Reference proteome</keyword>
<sequence>MVFVGGFTRGKNLLHLDKFFSVKSLLFCLLLSIFVSNAATEAILLILCLQRQLRLTAIHGAPEQILLHRKAMKLLVALHCCTANPVLVSVPTPWLIYNCDKSPGDNQGAVTLLQLKRNLRRKYKSQKRIKTDSYDVVSAPGSELRLFCCEEKRVYSHLRGVFVGCGEES</sequence>
<evidence type="ECO:0000313" key="2">
    <source>
        <dbReference type="Ensembl" id="ENSZALP00000020816.1"/>
    </source>
</evidence>
<dbReference type="Ensembl" id="ENSZALT00000027224.1">
    <property type="protein sequence ID" value="ENSZALP00000020816.1"/>
    <property type="gene ID" value="ENSZALG00000016352.1"/>
</dbReference>
<accession>A0A8D2NC34</accession>
<reference evidence="2" key="2">
    <citation type="submission" date="2025-09" db="UniProtKB">
        <authorList>
            <consortium name="Ensembl"/>
        </authorList>
    </citation>
    <scope>IDENTIFICATION</scope>
</reference>
<name>A0A8D2NC34_ZONAL</name>
<keyword evidence="1" id="KW-0812">Transmembrane</keyword>
<evidence type="ECO:0000313" key="3">
    <source>
        <dbReference type="Proteomes" id="UP000694413"/>
    </source>
</evidence>
<evidence type="ECO:0000256" key="1">
    <source>
        <dbReference type="SAM" id="Phobius"/>
    </source>
</evidence>
<reference evidence="2" key="1">
    <citation type="submission" date="2025-08" db="UniProtKB">
        <authorList>
            <consortium name="Ensembl"/>
        </authorList>
    </citation>
    <scope>IDENTIFICATION</scope>
</reference>
<dbReference type="AlphaFoldDB" id="A0A8D2NC34"/>
<dbReference type="Proteomes" id="UP000694413">
    <property type="component" value="Unassembled WGS sequence"/>
</dbReference>
<feature type="transmembrane region" description="Helical" evidence="1">
    <location>
        <begin position="24"/>
        <end position="49"/>
    </location>
</feature>